<dbReference type="EMBL" id="CADCTF010000127">
    <property type="protein sequence ID" value="CAA9260144.1"/>
    <property type="molecule type" value="Genomic_DNA"/>
</dbReference>
<protein>
    <recommendedName>
        <fullName evidence="2">Lipoprotein</fullName>
    </recommendedName>
</protein>
<accession>A0A6J4ITY3</accession>
<gene>
    <name evidence="1" type="ORF">AVDCRST_MAG50-2954</name>
</gene>
<name>A0A6J4ITY3_9ACTN</name>
<dbReference type="AlphaFoldDB" id="A0A6J4ITY3"/>
<proteinExistence type="predicted"/>
<dbReference type="PROSITE" id="PS51257">
    <property type="entry name" value="PROKAR_LIPOPROTEIN"/>
    <property type="match status" value="1"/>
</dbReference>
<evidence type="ECO:0000313" key="1">
    <source>
        <dbReference type="EMBL" id="CAA9260144.1"/>
    </source>
</evidence>
<dbReference type="Gene3D" id="2.50.20.20">
    <property type="match status" value="1"/>
</dbReference>
<sequence>MRFGPGRSAGGAFALAVVMLTGGCGRLGGEPSAGEALRTAERKLAEVKRGDMDLGMTATAGEGPTATAPVGFRLAGRFSVDGQQPLPILDLTYIRLLGDGEQTSAVRSNGQDAQVSSGGVTTRVPERMEADLRGGTRGGMVRLAFTSWVVDPRLEDGQLVDGVSTRRITGAVDVARLLSDMAATDVRMGGESAPLVLDEAARQRINSRARRTSATVLVGKEDGIPRQVEARAELAGDVPPELRAALGRVGNVSLEVTFGLRRPGQPVESPTLQ</sequence>
<reference evidence="1" key="1">
    <citation type="submission" date="2020-02" db="EMBL/GenBank/DDBJ databases">
        <authorList>
            <person name="Meier V. D."/>
        </authorList>
    </citation>
    <scope>NUCLEOTIDE SEQUENCE</scope>
    <source>
        <strain evidence="1">AVDCRST_MAG50</strain>
    </source>
</reference>
<evidence type="ECO:0008006" key="2">
    <source>
        <dbReference type="Google" id="ProtNLM"/>
    </source>
</evidence>
<organism evidence="1">
    <name type="scientific">uncultured Acidimicrobiales bacterium</name>
    <dbReference type="NCBI Taxonomy" id="310071"/>
    <lineage>
        <taxon>Bacteria</taxon>
        <taxon>Bacillati</taxon>
        <taxon>Actinomycetota</taxon>
        <taxon>Acidimicrobiia</taxon>
        <taxon>Acidimicrobiales</taxon>
        <taxon>environmental samples</taxon>
    </lineage>
</organism>